<dbReference type="PIRSF" id="PIRSF026671">
    <property type="entry name" value="AA_dipeptidase"/>
    <property type="match status" value="1"/>
</dbReference>
<dbReference type="Pfam" id="PF01427">
    <property type="entry name" value="Peptidase_M15"/>
    <property type="match status" value="1"/>
</dbReference>
<name>A0ABY9RI11_9BURK</name>
<evidence type="ECO:0000256" key="10">
    <source>
        <dbReference type="PIRNR" id="PIRNR026671"/>
    </source>
</evidence>
<feature type="binding site" evidence="9">
    <location>
        <position position="138"/>
    </location>
    <ligand>
        <name>Zn(2+)</name>
        <dbReference type="ChEBI" id="CHEBI:29105"/>
        <note>catalytic</note>
    </ligand>
</feature>
<evidence type="ECO:0000256" key="7">
    <source>
        <dbReference type="ARBA" id="ARBA00023049"/>
    </source>
</evidence>
<dbReference type="InterPro" id="IPR000755">
    <property type="entry name" value="A_A_dipeptidase"/>
</dbReference>
<feature type="site" description="Transition state stabilizer" evidence="9">
    <location>
        <position position="102"/>
    </location>
</feature>
<comment type="cofactor">
    <cofactor evidence="9">
        <name>Zn(2+)</name>
        <dbReference type="ChEBI" id="CHEBI:29105"/>
    </cofactor>
    <text evidence="9">Binds 1 zinc ion per subunit.</text>
</comment>
<keyword evidence="8 10" id="KW-0961">Cell wall biogenesis/degradation</keyword>
<sequence>MMSSIFKFSLSLFLCVHLTVSAQDSPPKSQGPTRRSDLVELVKLDPSIKLDIRYATANNFVGKPVYPEARAFLQRPAAMALIEAHRWLKTQGYGIVIHDAYRPWAITKIFWDITPADKKMFVADPAVGSKHNRGCAVDISLYELASGKIVSMPGDYDEMSERSFVTYTGGTEQQRKLRDLLRQAMERKGDFFVYPEEWWHYDYKDSKHYAVQNIPFSAIKTRPR</sequence>
<feature type="binding site" evidence="9">
    <location>
        <position position="200"/>
    </location>
    <ligand>
        <name>Zn(2+)</name>
        <dbReference type="ChEBI" id="CHEBI:29105"/>
        <note>catalytic</note>
    </ligand>
</feature>
<evidence type="ECO:0000256" key="6">
    <source>
        <dbReference type="ARBA" id="ARBA00022997"/>
    </source>
</evidence>
<comment type="similarity">
    <text evidence="9 10">Belongs to the peptidase M15D family.</text>
</comment>
<keyword evidence="2 9" id="KW-0645">Protease</keyword>
<dbReference type="HAMAP" id="MF_01924">
    <property type="entry name" value="A_A_dipeptidase"/>
    <property type="match status" value="1"/>
</dbReference>
<proteinExistence type="inferred from homology"/>
<keyword evidence="7 9" id="KW-0482">Metalloprotease</keyword>
<evidence type="ECO:0000313" key="13">
    <source>
        <dbReference type="Proteomes" id="UP001181355"/>
    </source>
</evidence>
<dbReference type="Gene3D" id="3.30.1380.10">
    <property type="match status" value="1"/>
</dbReference>
<evidence type="ECO:0000256" key="4">
    <source>
        <dbReference type="ARBA" id="ARBA00022801"/>
    </source>
</evidence>
<protein>
    <recommendedName>
        <fullName evidence="9 10">D-alanyl-D-alanine dipeptidase</fullName>
        <shortName evidence="9 10">D-Ala-D-Ala dipeptidase</shortName>
        <ecNumber evidence="9 10">3.4.13.22</ecNumber>
    </recommendedName>
</protein>
<keyword evidence="11" id="KW-0732">Signal</keyword>
<keyword evidence="13" id="KW-1185">Reference proteome</keyword>
<feature type="binding site" evidence="9">
    <location>
        <position position="131"/>
    </location>
    <ligand>
        <name>Zn(2+)</name>
        <dbReference type="ChEBI" id="CHEBI:29105"/>
        <note>catalytic</note>
    </ligand>
</feature>
<reference evidence="12" key="1">
    <citation type="submission" date="2023-09" db="EMBL/GenBank/DDBJ databases">
        <title>Undibacterium sp. 20NA77.5 isolated from freshwater.</title>
        <authorList>
            <person name="Le V."/>
            <person name="Ko S.-R."/>
            <person name="Ahn C.-Y."/>
            <person name="Oh H.-M."/>
        </authorList>
    </citation>
    <scope>NUCLEOTIDE SEQUENCE</scope>
    <source>
        <strain evidence="12">20NA77.5</strain>
    </source>
</reference>
<comment type="function">
    <text evidence="9 10">Catalyzes hydrolysis of the D-alanyl-D-alanine dipeptide.</text>
</comment>
<keyword evidence="6 9" id="KW-0224">Dipeptidase</keyword>
<gene>
    <name evidence="9" type="primary">ddpX</name>
    <name evidence="12" type="ORF">RF679_00915</name>
</gene>
<keyword evidence="3 9" id="KW-0479">Metal-binding</keyword>
<dbReference type="InterPro" id="IPR009045">
    <property type="entry name" value="Zn_M74/Hedgehog-like"/>
</dbReference>
<evidence type="ECO:0000256" key="8">
    <source>
        <dbReference type="ARBA" id="ARBA00023316"/>
    </source>
</evidence>
<dbReference type="CDD" id="cd14840">
    <property type="entry name" value="D-Ala-D-Ala_dipeptidase_Aad"/>
    <property type="match status" value="1"/>
</dbReference>
<dbReference type="Proteomes" id="UP001181355">
    <property type="component" value="Chromosome"/>
</dbReference>
<accession>A0ABY9RI11</accession>
<evidence type="ECO:0000256" key="1">
    <source>
        <dbReference type="ARBA" id="ARBA00001362"/>
    </source>
</evidence>
<evidence type="ECO:0000256" key="9">
    <source>
        <dbReference type="HAMAP-Rule" id="MF_01924"/>
    </source>
</evidence>
<keyword evidence="4 9" id="KW-0378">Hydrolase</keyword>
<organism evidence="12 13">
    <name type="scientific">Undibacterium cyanobacteriorum</name>
    <dbReference type="NCBI Taxonomy" id="3073561"/>
    <lineage>
        <taxon>Bacteria</taxon>
        <taxon>Pseudomonadati</taxon>
        <taxon>Pseudomonadota</taxon>
        <taxon>Betaproteobacteria</taxon>
        <taxon>Burkholderiales</taxon>
        <taxon>Oxalobacteraceae</taxon>
        <taxon>Undibacterium</taxon>
    </lineage>
</organism>
<dbReference type="EC" id="3.4.13.22" evidence="9 10"/>
<dbReference type="PANTHER" id="PTHR43126">
    <property type="entry name" value="D-ALANYL-D-ALANINE DIPEPTIDASE"/>
    <property type="match status" value="1"/>
</dbReference>
<feature type="active site" description="Proton donor/acceptor" evidence="9">
    <location>
        <position position="197"/>
    </location>
</feature>
<dbReference type="EMBL" id="CP133720">
    <property type="protein sequence ID" value="WMW80857.1"/>
    <property type="molecule type" value="Genomic_DNA"/>
</dbReference>
<dbReference type="RefSeq" id="WP_309482348.1">
    <property type="nucleotide sequence ID" value="NZ_CP133720.1"/>
</dbReference>
<dbReference type="PANTHER" id="PTHR43126:SF1">
    <property type="entry name" value="D-ALANYL-D-ALANINE DIPEPTIDASE"/>
    <property type="match status" value="1"/>
</dbReference>
<keyword evidence="5 9" id="KW-0862">Zinc</keyword>
<evidence type="ECO:0000256" key="3">
    <source>
        <dbReference type="ARBA" id="ARBA00022723"/>
    </source>
</evidence>
<evidence type="ECO:0000313" key="12">
    <source>
        <dbReference type="EMBL" id="WMW80857.1"/>
    </source>
</evidence>
<evidence type="ECO:0000256" key="5">
    <source>
        <dbReference type="ARBA" id="ARBA00022833"/>
    </source>
</evidence>
<evidence type="ECO:0000256" key="2">
    <source>
        <dbReference type="ARBA" id="ARBA00022670"/>
    </source>
</evidence>
<feature type="signal peptide" evidence="11">
    <location>
        <begin position="1"/>
        <end position="22"/>
    </location>
</feature>
<comment type="catalytic activity">
    <reaction evidence="1 9 10">
        <text>D-alanyl-D-alanine + H2O = 2 D-alanine</text>
        <dbReference type="Rhea" id="RHEA:20661"/>
        <dbReference type="ChEBI" id="CHEBI:15377"/>
        <dbReference type="ChEBI" id="CHEBI:57416"/>
        <dbReference type="ChEBI" id="CHEBI:57822"/>
        <dbReference type="EC" id="3.4.13.22"/>
    </reaction>
</comment>
<evidence type="ECO:0000256" key="11">
    <source>
        <dbReference type="SAM" id="SignalP"/>
    </source>
</evidence>
<feature type="chain" id="PRO_5046488013" description="D-alanyl-D-alanine dipeptidase" evidence="11">
    <location>
        <begin position="23"/>
        <end position="224"/>
    </location>
</feature>
<dbReference type="SUPFAM" id="SSF55166">
    <property type="entry name" value="Hedgehog/DD-peptidase"/>
    <property type="match status" value="1"/>
</dbReference>